<comment type="subcellular location">
    <subcellularLocation>
        <location evidence="2 10">Nucleus</location>
    </subcellularLocation>
</comment>
<keyword evidence="6 10" id="KW-0862">Zinc</keyword>
<dbReference type="GO" id="GO:0000993">
    <property type="term" value="F:RNA polymerase II complex binding"/>
    <property type="evidence" value="ECO:0007669"/>
    <property type="project" value="TreeGrafter"/>
</dbReference>
<dbReference type="Proteomes" id="UP000077154">
    <property type="component" value="Unassembled WGS sequence"/>
</dbReference>
<evidence type="ECO:0000256" key="1">
    <source>
        <dbReference type="ARBA" id="ARBA00003357"/>
    </source>
</evidence>
<keyword evidence="9 10" id="KW-0539">Nucleus</keyword>
<dbReference type="FunFam" id="2.20.25.190:FF:000001">
    <property type="entry name" value="Transcription elongation factor 1 homolog"/>
    <property type="match status" value="1"/>
</dbReference>
<proteinExistence type="inferred from homology"/>
<evidence type="ECO:0000313" key="12">
    <source>
        <dbReference type="EMBL" id="OAF63326.1"/>
    </source>
</evidence>
<dbReference type="EMBL" id="KV441386">
    <property type="protein sequence ID" value="OAF63326.1"/>
    <property type="molecule type" value="Genomic_DNA"/>
</dbReference>
<dbReference type="PANTHER" id="PTHR20934:SF0">
    <property type="entry name" value="TRANSCRIPTION ELONGATION FACTOR 1 HOMOLOG"/>
    <property type="match status" value="1"/>
</dbReference>
<evidence type="ECO:0000256" key="4">
    <source>
        <dbReference type="ARBA" id="ARBA00022723"/>
    </source>
</evidence>
<sequence>MGKRKKAAKAPTKKKNEPLATTFPCLFCNHEKSVTAKIDKKAGVGHLSCKVCDQSFSCSINYLSLPVDVYSEWVDACDTVAQENKEANASRPRNFVPPGRAGEPERVDDDLDDEDADRHNGYGGEGIVDDDEDDY</sequence>
<evidence type="ECO:0000256" key="5">
    <source>
        <dbReference type="ARBA" id="ARBA00022771"/>
    </source>
</evidence>
<name>A0A177AMP3_9PEZI</name>
<dbReference type="GO" id="GO:0006368">
    <property type="term" value="P:transcription elongation by RNA polymerase II"/>
    <property type="evidence" value="ECO:0007669"/>
    <property type="project" value="TreeGrafter"/>
</dbReference>
<dbReference type="GeneID" id="36283641"/>
<dbReference type="RefSeq" id="XP_024328595.1">
    <property type="nucleotide sequence ID" value="XM_024464237.1"/>
</dbReference>
<dbReference type="AlphaFoldDB" id="A0A177AMP3"/>
<reference evidence="12" key="1">
    <citation type="submission" date="2016-03" db="EMBL/GenBank/DDBJ databases">
        <title>Updated assembly of Pseudogymnoascus destructans, the fungus causing white-nose syndrome of bats.</title>
        <authorList>
            <person name="Palmer J.M."/>
            <person name="Drees K.P."/>
            <person name="Foster J.T."/>
            <person name="Lindner D.L."/>
        </authorList>
    </citation>
    <scope>NUCLEOTIDE SEQUENCE [LARGE SCALE GENOMIC DNA]</scope>
    <source>
        <strain evidence="12">20631-21</strain>
    </source>
</reference>
<evidence type="ECO:0000256" key="6">
    <source>
        <dbReference type="ARBA" id="ARBA00022833"/>
    </source>
</evidence>
<dbReference type="InterPro" id="IPR038567">
    <property type="entry name" value="T_Elf1_sf"/>
</dbReference>
<dbReference type="GO" id="GO:0008270">
    <property type="term" value="F:zinc ion binding"/>
    <property type="evidence" value="ECO:0007669"/>
    <property type="project" value="UniProtKB-KW"/>
</dbReference>
<keyword evidence="4 10" id="KW-0479">Metal-binding</keyword>
<keyword evidence="7 10" id="KW-0805">Transcription regulation</keyword>
<comment type="function">
    <text evidence="1 10">Transcription elongation factor implicated in the maintenance of proper chromatin structure in actively transcribed regions.</text>
</comment>
<dbReference type="eggNOG" id="KOG3214">
    <property type="taxonomic scope" value="Eukaryota"/>
</dbReference>
<gene>
    <name evidence="12" type="ORF">VC83_00546</name>
</gene>
<dbReference type="VEuPathDB" id="FungiDB:GMDG_00869"/>
<feature type="compositionally biased region" description="Acidic residues" evidence="11">
    <location>
        <begin position="106"/>
        <end position="115"/>
    </location>
</feature>
<feature type="region of interest" description="Disordered" evidence="11">
    <location>
        <begin position="84"/>
        <end position="135"/>
    </location>
</feature>
<evidence type="ECO:0000256" key="9">
    <source>
        <dbReference type="ARBA" id="ARBA00023242"/>
    </source>
</evidence>
<keyword evidence="8 10" id="KW-0804">Transcription</keyword>
<dbReference type="SUPFAM" id="SSF57783">
    <property type="entry name" value="Zinc beta-ribbon"/>
    <property type="match status" value="1"/>
</dbReference>
<evidence type="ECO:0000256" key="7">
    <source>
        <dbReference type="ARBA" id="ARBA00023015"/>
    </source>
</evidence>
<evidence type="ECO:0000256" key="10">
    <source>
        <dbReference type="RuleBase" id="RU364033"/>
    </source>
</evidence>
<evidence type="ECO:0000256" key="3">
    <source>
        <dbReference type="ARBA" id="ARBA00009730"/>
    </source>
</evidence>
<comment type="similarity">
    <text evidence="3 10">Belongs to the ELOF1 family.</text>
</comment>
<keyword evidence="5 10" id="KW-0863">Zinc-finger</keyword>
<dbReference type="PANTHER" id="PTHR20934">
    <property type="entry name" value="TRANSCRIPTION ELONGATION FACTOR 1 HOMOLOG"/>
    <property type="match status" value="1"/>
</dbReference>
<dbReference type="Pfam" id="PF05129">
    <property type="entry name" value="Zn_ribbon_Elf1"/>
    <property type="match status" value="1"/>
</dbReference>
<dbReference type="GO" id="GO:0008023">
    <property type="term" value="C:transcription elongation factor complex"/>
    <property type="evidence" value="ECO:0007669"/>
    <property type="project" value="TreeGrafter"/>
</dbReference>
<dbReference type="InterPro" id="IPR007808">
    <property type="entry name" value="Elf1"/>
</dbReference>
<evidence type="ECO:0000256" key="2">
    <source>
        <dbReference type="ARBA" id="ARBA00004123"/>
    </source>
</evidence>
<dbReference type="Gene3D" id="2.20.25.190">
    <property type="match status" value="1"/>
</dbReference>
<accession>A0A177AMP3</accession>
<organism evidence="12">
    <name type="scientific">Pseudogymnoascus destructans</name>
    <dbReference type="NCBI Taxonomy" id="655981"/>
    <lineage>
        <taxon>Eukaryota</taxon>
        <taxon>Fungi</taxon>
        <taxon>Dikarya</taxon>
        <taxon>Ascomycota</taxon>
        <taxon>Pezizomycotina</taxon>
        <taxon>Leotiomycetes</taxon>
        <taxon>Thelebolales</taxon>
        <taxon>Thelebolaceae</taxon>
        <taxon>Pseudogymnoascus</taxon>
    </lineage>
</organism>
<protein>
    <recommendedName>
        <fullName evidence="10">Transcription elongation factor 1 homolog</fullName>
    </recommendedName>
</protein>
<evidence type="ECO:0000256" key="8">
    <source>
        <dbReference type="ARBA" id="ARBA00023163"/>
    </source>
</evidence>
<dbReference type="OrthoDB" id="445983at2759"/>
<evidence type="ECO:0000256" key="11">
    <source>
        <dbReference type="SAM" id="MobiDB-lite"/>
    </source>
</evidence>